<accession>A0A1X0A1K7</accession>
<organism evidence="2 3">
    <name type="scientific">Mycobacterium angelicum</name>
    <dbReference type="NCBI Taxonomy" id="470074"/>
    <lineage>
        <taxon>Bacteria</taxon>
        <taxon>Bacillati</taxon>
        <taxon>Actinomycetota</taxon>
        <taxon>Actinomycetes</taxon>
        <taxon>Mycobacteriales</taxon>
        <taxon>Mycobacteriaceae</taxon>
        <taxon>Mycobacterium</taxon>
    </lineage>
</organism>
<comment type="caution">
    <text evidence="2">The sequence shown here is derived from an EMBL/GenBank/DDBJ whole genome shotgun (WGS) entry which is preliminary data.</text>
</comment>
<name>A0A1X0A1K7_MYCAN</name>
<protein>
    <recommendedName>
        <fullName evidence="1">PE domain-containing protein</fullName>
    </recommendedName>
</protein>
<proteinExistence type="predicted"/>
<dbReference type="RefSeq" id="WP_083112366.1">
    <property type="nucleotide sequence ID" value="NZ_JACKTS010000016.1"/>
</dbReference>
<reference evidence="2 3" key="1">
    <citation type="submission" date="2017-02" db="EMBL/GenBank/DDBJ databases">
        <title>The new phylogeny of genus Mycobacterium.</title>
        <authorList>
            <person name="Tortoli E."/>
            <person name="Trovato A."/>
            <person name="Cirillo D.M."/>
        </authorList>
    </citation>
    <scope>NUCLEOTIDE SEQUENCE [LARGE SCALE GENOMIC DNA]</scope>
    <source>
        <strain evidence="2 3">DSM 45057</strain>
    </source>
</reference>
<dbReference type="SUPFAM" id="SSF140459">
    <property type="entry name" value="PE/PPE dimer-like"/>
    <property type="match status" value="1"/>
</dbReference>
<gene>
    <name evidence="2" type="ORF">BST12_07000</name>
</gene>
<dbReference type="EMBL" id="MVHE01000006">
    <property type="protein sequence ID" value="ORA23884.1"/>
    <property type="molecule type" value="Genomic_DNA"/>
</dbReference>
<dbReference type="Proteomes" id="UP000192284">
    <property type="component" value="Unassembled WGS sequence"/>
</dbReference>
<evidence type="ECO:0000259" key="1">
    <source>
        <dbReference type="Pfam" id="PF00934"/>
    </source>
</evidence>
<sequence length="498" mass="49286">MSFVIAAPDLVEAAAQDLASIRSALHQAAATAAGPTTGLVAAGADEVSLAISQLFGAHGQEFQALSAQATAFHDEFVNMLNAGAAAYSNAEATGTQLLASAVNAPAEALFGQPLFGGAAAATGLNTLAGEVAAPYQTLLANTTANLQSLNSAVHANPAPFLQQLVHNQIGYGQAIAASVQNTVANLPAVLADLPSGVQGAFQSLLTANPGALINQVATNQAGFAHTISSALHSAGQDLNAGLPTFQDGLQTAFQQFSAGNVTGAMDTVGAGLVNLLLPGFDVTTGANAVLSITPIGPVGDLLPIFAIPGQMAQNFTNLLPAGSIPAMVSQNFTNLVQTATNTSVTSTLELVFDPSAPTGIGVAINANMGLPLALGIDALGGPVNALNALGSSTSAFVNAVQTGDTLGAATAFLNAPAAVADGFLNGQTTFPLTIDALGIPTTLNLPLDGILVPPGPYTATIPLLGTDAVVSGTPLGGIVPALLGFLPEQLAEAIGAAA</sequence>
<keyword evidence="3" id="KW-1185">Reference proteome</keyword>
<evidence type="ECO:0000313" key="3">
    <source>
        <dbReference type="Proteomes" id="UP000192284"/>
    </source>
</evidence>
<dbReference type="Pfam" id="PF00934">
    <property type="entry name" value="PE"/>
    <property type="match status" value="1"/>
</dbReference>
<dbReference type="InterPro" id="IPR000084">
    <property type="entry name" value="PE-PGRS_N"/>
</dbReference>
<dbReference type="OrthoDB" id="4752448at2"/>
<dbReference type="AlphaFoldDB" id="A0A1X0A1K7"/>
<evidence type="ECO:0000313" key="2">
    <source>
        <dbReference type="EMBL" id="ORA23884.1"/>
    </source>
</evidence>
<feature type="domain" description="PE" evidence="1">
    <location>
        <begin position="4"/>
        <end position="93"/>
    </location>
</feature>
<dbReference type="Gene3D" id="1.10.287.850">
    <property type="entry name" value="HP0062-like domain"/>
    <property type="match status" value="1"/>
</dbReference>
<dbReference type="InterPro" id="IPR038332">
    <property type="entry name" value="PPE_sf"/>
</dbReference>